<dbReference type="Proteomes" id="UP000076490">
    <property type="component" value="Unassembled WGS sequence"/>
</dbReference>
<reference evidence="1 2" key="1">
    <citation type="submission" date="2016-01" db="EMBL/GenBank/DDBJ databases">
        <title>Whole genome sequencing of Bhargavaea cecembensis T14.</title>
        <authorList>
            <person name="Hong K.W."/>
        </authorList>
    </citation>
    <scope>NUCLEOTIDE SEQUENCE [LARGE SCALE GENOMIC DNA]</scope>
    <source>
        <strain evidence="1 2">T14</strain>
    </source>
</reference>
<dbReference type="EMBL" id="LQNT01000011">
    <property type="protein sequence ID" value="KZE37187.1"/>
    <property type="molecule type" value="Genomic_DNA"/>
</dbReference>
<evidence type="ECO:0000313" key="1">
    <source>
        <dbReference type="EMBL" id="KZE37187.1"/>
    </source>
</evidence>
<organism evidence="1 2">
    <name type="scientific">Bhargavaea cecembensis</name>
    <dbReference type="NCBI Taxonomy" id="394098"/>
    <lineage>
        <taxon>Bacteria</taxon>
        <taxon>Bacillati</taxon>
        <taxon>Bacillota</taxon>
        <taxon>Bacilli</taxon>
        <taxon>Bacillales</taxon>
        <taxon>Caryophanaceae</taxon>
        <taxon>Bhargavaea</taxon>
    </lineage>
</organism>
<dbReference type="AlphaFoldDB" id="A0A163EU51"/>
<gene>
    <name evidence="1" type="ORF">AV656_11445</name>
</gene>
<evidence type="ECO:0000313" key="2">
    <source>
        <dbReference type="Proteomes" id="UP000076490"/>
    </source>
</evidence>
<accession>A0A163EU51</accession>
<comment type="caution">
    <text evidence="1">The sequence shown here is derived from an EMBL/GenBank/DDBJ whole genome shotgun (WGS) entry which is preliminary data.</text>
</comment>
<sequence>MVKKSYLMVGFTGLLLAIGGVGVAQHYNNQSEQIAIEQGKLMNAVVHEVGADDSIRDEDIEEFIVLESKAGTPPFNYDIAVNLKDGTQILYSWSDKEKTGVERIN</sequence>
<protein>
    <submittedName>
        <fullName evidence="1">Uncharacterized protein</fullName>
    </submittedName>
</protein>
<dbReference type="RefSeq" id="WP_063182196.1">
    <property type="nucleotide sequence ID" value="NZ_LQNT01000011.1"/>
</dbReference>
<proteinExistence type="predicted"/>
<name>A0A163EU51_9BACL</name>
<dbReference type="OrthoDB" id="2974649at2"/>